<organism evidence="9 10">
    <name type="scientific">Companilactobacillus huachuanensis</name>
    <dbReference type="NCBI Taxonomy" id="2559914"/>
    <lineage>
        <taxon>Bacteria</taxon>
        <taxon>Bacillati</taxon>
        <taxon>Bacillota</taxon>
        <taxon>Bacilli</taxon>
        <taxon>Lactobacillales</taxon>
        <taxon>Lactobacillaceae</taxon>
        <taxon>Companilactobacillus</taxon>
    </lineage>
</organism>
<dbReference type="InterPro" id="IPR008456">
    <property type="entry name" value="Collagen-bd_dom"/>
</dbReference>
<dbReference type="EMBL" id="JBHSSF010000028">
    <property type="protein sequence ID" value="MFC6177332.1"/>
    <property type="molecule type" value="Genomic_DNA"/>
</dbReference>
<feature type="signal peptide" evidence="7">
    <location>
        <begin position="1"/>
        <end position="29"/>
    </location>
</feature>
<dbReference type="Pfam" id="PF05737">
    <property type="entry name" value="Collagen_bind"/>
    <property type="match status" value="1"/>
</dbReference>
<feature type="compositionally biased region" description="Polar residues" evidence="5">
    <location>
        <begin position="1218"/>
        <end position="1232"/>
    </location>
</feature>
<keyword evidence="10" id="KW-1185">Reference proteome</keyword>
<name>A0ABW1RP86_9LACO</name>
<keyword evidence="4" id="KW-0572">Peptidoglycan-anchor</keyword>
<accession>A0ABW1RP86</accession>
<feature type="region of interest" description="Disordered" evidence="5">
    <location>
        <begin position="1146"/>
        <end position="1232"/>
    </location>
</feature>
<feature type="compositionally biased region" description="Low complexity" evidence="5">
    <location>
        <begin position="1164"/>
        <end position="1181"/>
    </location>
</feature>
<dbReference type="Gene3D" id="2.60.40.1140">
    <property type="entry name" value="Collagen-binding surface protein Cna, B-type domain"/>
    <property type="match status" value="8"/>
</dbReference>
<evidence type="ECO:0000313" key="9">
    <source>
        <dbReference type="EMBL" id="MFC6177332.1"/>
    </source>
</evidence>
<feature type="compositionally biased region" description="Polar residues" evidence="5">
    <location>
        <begin position="1146"/>
        <end position="1161"/>
    </location>
</feature>
<keyword evidence="1" id="KW-0134">Cell wall</keyword>
<dbReference type="InterPro" id="IPR008454">
    <property type="entry name" value="Collagen-bd_Cna-like_B-typ_dom"/>
</dbReference>
<evidence type="ECO:0000256" key="2">
    <source>
        <dbReference type="ARBA" id="ARBA00022525"/>
    </source>
</evidence>
<dbReference type="SUPFAM" id="SSF49401">
    <property type="entry name" value="Bacterial adhesins"/>
    <property type="match status" value="2"/>
</dbReference>
<comment type="caution">
    <text evidence="9">The sequence shown here is derived from an EMBL/GenBank/DDBJ whole genome shotgun (WGS) entry which is preliminary data.</text>
</comment>
<dbReference type="Proteomes" id="UP001596288">
    <property type="component" value="Unassembled WGS sequence"/>
</dbReference>
<evidence type="ECO:0000256" key="6">
    <source>
        <dbReference type="SAM" id="Phobius"/>
    </source>
</evidence>
<feature type="compositionally biased region" description="Gly residues" evidence="5">
    <location>
        <begin position="1182"/>
        <end position="1200"/>
    </location>
</feature>
<dbReference type="SUPFAM" id="SSF49478">
    <property type="entry name" value="Cna protein B-type domain"/>
    <property type="match status" value="8"/>
</dbReference>
<protein>
    <submittedName>
        <fullName evidence="9">Cna B-type domain-containing protein</fullName>
    </submittedName>
</protein>
<dbReference type="InterPro" id="IPR041171">
    <property type="entry name" value="SDR_Ig"/>
</dbReference>
<keyword evidence="2" id="KW-0964">Secreted</keyword>
<dbReference type="Pfam" id="PF17961">
    <property type="entry name" value="Big_8"/>
    <property type="match status" value="1"/>
</dbReference>
<feature type="compositionally biased region" description="Low complexity" evidence="5">
    <location>
        <begin position="1201"/>
        <end position="1211"/>
    </location>
</feature>
<dbReference type="PROSITE" id="PS50847">
    <property type="entry name" value="GRAM_POS_ANCHORING"/>
    <property type="match status" value="1"/>
</dbReference>
<dbReference type="RefSeq" id="WP_137611556.1">
    <property type="nucleotide sequence ID" value="NZ_BJDF01000011.1"/>
</dbReference>
<dbReference type="Pfam" id="PF05738">
    <property type="entry name" value="Cna_B"/>
    <property type="match status" value="8"/>
</dbReference>
<sequence>MFKKGNSIFSLLIIILSVFMTSSSSIVKAADSTTSTASGPNWGDSLITSVQLQDLDGNKLTTFDQNQSMKAYWEFSNKLNGTNQVIHAGDTMVVTVPKELALSNADTANVYQKGSSTVIGTDVLDPQTRTITITFNDTAESLSKGDSPLIGSFWVNRVSWDANTDFSKDIVLDWTSQGTASNPDSNSTGTVSVKPSLPDNKEVLYKYGGFDGNIIHWTVRINYKEASIPDAIYKDTIGPNQKLLNDSDHPIVAYPTSFDKTTGVRTDDKETNMLKGLETTDQGFTAKFGDINQTIIINYDTQITNTDNLSDSYGNTGDLISKTTEIQSIPVNLSTNKLGSDAGASSAITSIVGTKLWDLPSVLPTGINKPTSVTIDLLANSIKTDQSQTVSDDNNWTYSFYNLPKYDANGNEINYTVQEDATTAPGFTGTVNIPDPTQSTTLQNIINTLTPDKTKFTVKKVWNDGKAQDDHDPITVSAFTGNHKVPSDYSSSATNSAKLSKENGWTYTFENLPELTSPDRWYVSESDIPSNYISSDSYNYNNNYDKVVTNTLATSLTVNKVWDDGDNKDVTDPTSVQIQLYQNDNNQGDQALGDPVTLNSENNWTYKFGANDSADTSSKTNQLPKYDADGNEITYSAKEVDTVDGYTPSITYNDDKTTETITNTHDSTTTPTDDTRDFTVNKVWSDTDSSKRPSSITVHLTANGTQTGDPVTIKPDTNGKWSYTWTGLAKNDAAGKAIQYSANEDDVTGYAKNIDVDQTDTSATITNTANTTPTDNQTNFQVSKIWNDNNSANRPTSVQVQLKANGVNSGSPVTLNKDNGWTYNWDKLDKTANDKDIAYTVSEINPPAGYTPTIAYSNATTATITNTLPNSGGNTGDTTTNLNVTKIWSDSNNKDNLRPTSVTVNLLKDGNKVDSAVLNSDNNWNHDFTGLDKTAKYTITEDKVANYTTNIDSTNATNVQIINTHTPSTTTPTDDKTNLNVTKTWSDNNNKDGLRPNQVTVHLFKDGKEINSAVLNANNSWNYNFTGLDKESTYSVSEDTVANYASNIDKTDATDVKITNTHTPSTTTDDKTNLTVNKLWNDNNNKDNLRPSQVTIHLLRDGVVTGQAVQLNSLNAWSYTWNNLDKNGKYSIKENNVSGYTTSQSANGGVITITNTHTPKTPENPDNPGNPFTPGNPDGNNGNNGGTGDQVNTGNGGGGSNTTTNFTSGNPMVPSVPYQKTNTSNGLLPQTGSKDANILYSILGVLILGLISIFELKRKRV</sequence>
<dbReference type="InterPro" id="IPR019931">
    <property type="entry name" value="LPXTG_anchor"/>
</dbReference>
<feature type="transmembrane region" description="Helical" evidence="6">
    <location>
        <begin position="1238"/>
        <end position="1256"/>
    </location>
</feature>
<dbReference type="NCBIfam" id="TIGR01167">
    <property type="entry name" value="LPXTG_anchor"/>
    <property type="match status" value="1"/>
</dbReference>
<gene>
    <name evidence="9" type="ORF">ACFQAV_10805</name>
</gene>
<proteinExistence type="predicted"/>
<reference evidence="10" key="1">
    <citation type="journal article" date="2019" name="Int. J. Syst. Evol. Microbiol.">
        <title>The Global Catalogue of Microorganisms (GCM) 10K type strain sequencing project: providing services to taxonomists for standard genome sequencing and annotation.</title>
        <authorList>
            <consortium name="The Broad Institute Genomics Platform"/>
            <consortium name="The Broad Institute Genome Sequencing Center for Infectious Disease"/>
            <person name="Wu L."/>
            <person name="Ma J."/>
        </authorList>
    </citation>
    <scope>NUCLEOTIDE SEQUENCE [LARGE SCALE GENOMIC DNA]</scope>
    <source>
        <strain evidence="10">CCM 8927</strain>
    </source>
</reference>
<evidence type="ECO:0000259" key="8">
    <source>
        <dbReference type="PROSITE" id="PS50847"/>
    </source>
</evidence>
<dbReference type="InterPro" id="IPR008966">
    <property type="entry name" value="Adhesion_dom_sf"/>
</dbReference>
<keyword evidence="3 7" id="KW-0732">Signal</keyword>
<keyword evidence="6" id="KW-0472">Membrane</keyword>
<evidence type="ECO:0000313" key="10">
    <source>
        <dbReference type="Proteomes" id="UP001596288"/>
    </source>
</evidence>
<keyword evidence="6" id="KW-0812">Transmembrane</keyword>
<feature type="chain" id="PRO_5046635769" evidence="7">
    <location>
        <begin position="30"/>
        <end position="1261"/>
    </location>
</feature>
<evidence type="ECO:0000256" key="4">
    <source>
        <dbReference type="ARBA" id="ARBA00023088"/>
    </source>
</evidence>
<evidence type="ECO:0000256" key="7">
    <source>
        <dbReference type="SAM" id="SignalP"/>
    </source>
</evidence>
<evidence type="ECO:0000256" key="5">
    <source>
        <dbReference type="SAM" id="MobiDB-lite"/>
    </source>
</evidence>
<dbReference type="CDD" id="cd00222">
    <property type="entry name" value="CollagenBindB"/>
    <property type="match status" value="7"/>
</dbReference>
<keyword evidence="6" id="KW-1133">Transmembrane helix</keyword>
<evidence type="ECO:0000256" key="3">
    <source>
        <dbReference type="ARBA" id="ARBA00022729"/>
    </source>
</evidence>
<feature type="domain" description="Gram-positive cocci surface proteins LPxTG" evidence="8">
    <location>
        <begin position="1228"/>
        <end position="1261"/>
    </location>
</feature>
<evidence type="ECO:0000256" key="1">
    <source>
        <dbReference type="ARBA" id="ARBA00022512"/>
    </source>
</evidence>